<protein>
    <recommendedName>
        <fullName evidence="3">DUF8175 domain-containing protein</fullName>
    </recommendedName>
</protein>
<evidence type="ECO:0000259" key="3">
    <source>
        <dbReference type="Pfam" id="PF26526"/>
    </source>
</evidence>
<reference evidence="4 5" key="1">
    <citation type="submission" date="2018-10" db="EMBL/GenBank/DDBJ databases">
        <title>Genomic Encyclopedia of Archaeal and Bacterial Type Strains, Phase II (KMG-II): from individual species to whole genera.</title>
        <authorList>
            <person name="Goeker M."/>
        </authorList>
    </citation>
    <scope>NUCLEOTIDE SEQUENCE [LARGE SCALE GENOMIC DNA]</scope>
    <source>
        <strain evidence="4 5">DSM 45657</strain>
    </source>
</reference>
<dbReference type="EMBL" id="RCDD01000003">
    <property type="protein sequence ID" value="RLK58366.1"/>
    <property type="molecule type" value="Genomic_DNA"/>
</dbReference>
<dbReference type="Pfam" id="PF26526">
    <property type="entry name" value="DUF8175"/>
    <property type="match status" value="1"/>
</dbReference>
<keyword evidence="5" id="KW-1185">Reference proteome</keyword>
<feature type="transmembrane region" description="Helical" evidence="2">
    <location>
        <begin position="16"/>
        <end position="38"/>
    </location>
</feature>
<feature type="domain" description="DUF8175" evidence="3">
    <location>
        <begin position="41"/>
        <end position="200"/>
    </location>
</feature>
<keyword evidence="2" id="KW-0472">Membrane</keyword>
<evidence type="ECO:0000256" key="2">
    <source>
        <dbReference type="SAM" id="Phobius"/>
    </source>
</evidence>
<dbReference type="RefSeq" id="WP_121392793.1">
    <property type="nucleotide sequence ID" value="NZ_RCDD01000003.1"/>
</dbReference>
<dbReference type="Proteomes" id="UP000282454">
    <property type="component" value="Unassembled WGS sequence"/>
</dbReference>
<organism evidence="4 5">
    <name type="scientific">Actinokineospora cianjurensis</name>
    <dbReference type="NCBI Taxonomy" id="585224"/>
    <lineage>
        <taxon>Bacteria</taxon>
        <taxon>Bacillati</taxon>
        <taxon>Actinomycetota</taxon>
        <taxon>Actinomycetes</taxon>
        <taxon>Pseudonocardiales</taxon>
        <taxon>Pseudonocardiaceae</taxon>
        <taxon>Actinokineospora</taxon>
    </lineage>
</organism>
<evidence type="ECO:0000313" key="4">
    <source>
        <dbReference type="EMBL" id="RLK58366.1"/>
    </source>
</evidence>
<gene>
    <name evidence="4" type="ORF">CLV68_4464</name>
</gene>
<name>A0A421B249_9PSEU</name>
<comment type="caution">
    <text evidence="4">The sequence shown here is derived from an EMBL/GenBank/DDBJ whole genome shotgun (WGS) entry which is preliminary data.</text>
</comment>
<dbReference type="OrthoDB" id="3209305at2"/>
<evidence type="ECO:0000313" key="5">
    <source>
        <dbReference type="Proteomes" id="UP000282454"/>
    </source>
</evidence>
<evidence type="ECO:0000256" key="1">
    <source>
        <dbReference type="SAM" id="MobiDB-lite"/>
    </source>
</evidence>
<dbReference type="InterPro" id="IPR058488">
    <property type="entry name" value="DUF8175"/>
</dbReference>
<dbReference type="AlphaFoldDB" id="A0A421B249"/>
<accession>A0A421B249</accession>
<proteinExistence type="predicted"/>
<sequence>MTTSNQYAAPGNRPRTALWVGAVALALLAGLAIGWLVLPHDAASPVAAPPQSTASRVDGHVGAPHGPRVITRGVPSGYTRDEAGAATAAVNCVQVQVNTAHGLADPATVKATWIARTADATARGALSQGRNTDGDDRTTKLPASRRVVEFTQDKAVVEVWVASVGIGTGIGGGTVTAQTWTTQTITLAWEDDWKVVSIKTRRGPEPGENGASAPALPTQSALYTFYVE</sequence>
<keyword evidence="2" id="KW-0812">Transmembrane</keyword>
<feature type="region of interest" description="Disordered" evidence="1">
    <location>
        <begin position="49"/>
        <end position="75"/>
    </location>
</feature>
<keyword evidence="2" id="KW-1133">Transmembrane helix</keyword>